<evidence type="ECO:0000256" key="3">
    <source>
        <dbReference type="ARBA" id="ARBA00022722"/>
    </source>
</evidence>
<evidence type="ECO:0000259" key="12">
    <source>
        <dbReference type="SMART" id="SM00891"/>
    </source>
</evidence>
<reference evidence="13" key="1">
    <citation type="submission" date="2020-04" db="EMBL/GenBank/DDBJ databases">
        <authorList>
            <person name="Neveu A P."/>
        </authorList>
    </citation>
    <scope>NUCLEOTIDE SEQUENCE</scope>
    <source>
        <tissue evidence="13">Whole embryo</tissue>
    </source>
</reference>
<dbReference type="SUPFAM" id="SSF52980">
    <property type="entry name" value="Restriction endonuclease-like"/>
    <property type="match status" value="1"/>
</dbReference>
<feature type="compositionally biased region" description="Basic and acidic residues" evidence="11">
    <location>
        <begin position="485"/>
        <end position="495"/>
    </location>
</feature>
<dbReference type="Pfam" id="PF02732">
    <property type="entry name" value="ERCC4"/>
    <property type="match status" value="1"/>
</dbReference>
<dbReference type="CDD" id="cd20078">
    <property type="entry name" value="XPF_nuclease_XPF_euk"/>
    <property type="match status" value="1"/>
</dbReference>
<keyword evidence="7" id="KW-0238">DNA-binding</keyword>
<evidence type="ECO:0000256" key="11">
    <source>
        <dbReference type="SAM" id="MobiDB-lite"/>
    </source>
</evidence>
<dbReference type="InterPro" id="IPR011335">
    <property type="entry name" value="Restrct_endonuc-II-like"/>
</dbReference>
<evidence type="ECO:0000256" key="9">
    <source>
        <dbReference type="ARBA" id="ARBA00023242"/>
    </source>
</evidence>
<dbReference type="PANTHER" id="PTHR10150:SF0">
    <property type="entry name" value="DNA REPAIR ENDONUCLEASE XPF"/>
    <property type="match status" value="1"/>
</dbReference>
<keyword evidence="5" id="KW-0227">DNA damage</keyword>
<keyword evidence="6" id="KW-0378">Hydrolase</keyword>
<feature type="compositionally biased region" description="Low complexity" evidence="11">
    <location>
        <begin position="665"/>
        <end position="676"/>
    </location>
</feature>
<gene>
    <name evidence="13" type="primary">Ercc4</name>
</gene>
<sequence>MITNISQFYAIAGPNIHNLLSASSMGSEKSASPMESMLEYENQLFLDAFHENCLVVLCEGLGLERLCVNFLRLYCDLKELVFVLNSDQMQQEYYIEKLRDFNISQLPQVITSEFGAQERKKMYSKGGVFFASSRILVMDLLVDRIPVHLVSGIIVLKAHKMADTSMEPFIMRLFRQKNKEGFIKAFTDSPVALTGDYSKLEKVMKNLFVGKVFLWPRFHSSVIACLEKHKPEAIEISVDLTPSMRKIQTSLLEIVAACLKELKANNPGLDTDDFTVENSLGRYFDRSVRNQLDPIWNQLGSKTKHLVSDLRMLRQLLQALSQYDCVTFLNMLESSSGTQKAFGQNPGWIFLDAADSLFMQARYRVHGKRSEEKSKPAKSAGVEKQLNLEISPKWNVLLEILDEIREANKLSAGTELGEGKVMICASDMRGCYILRDFLQDGDRTTMIKIYNRTFKKNIILPVSVKKDSAPTNVNTLTQMFSAESKQPKSNDDIKTSTKSSCDVNDNKDLSTAPVAKVDGCQMAGSSDDQSMIEKMKVLESPETYLHALHGNPDPYSLTRSLEKIEPRFVILYDSSVHFVRQLEVHKACRPGIPLRVYFLTYRSSAEEQVYLTSLRREKEAFHSLIREKSTMVVPKEREGKNEDDPQFERNSEPANQVKVDTRKAGGQSSSQTGGTQQTVIVDMREFRSELPSLIHKRGMEIEPITLEVGDYILTPEICVERKSISDLIGSLNTGRLYTQCVAMTRHYKKPMLLIEFDANKAFSFQARGMAGGAKLTLKELNQKLTLLLLHFPNLRLAWCSSPSAAAQLFHEIKASRKQPEAVVAAAIGTQDGDGESNNDEKYNSAPYDFLLRLPGINAKNCRRILHHVTDLRELSRLSIEQLTHLLDSRVNAQSLHDFLHKKFDSSAAESAQKPIVKGKFKSKRPFGGAGGTKKAFGKRDKR</sequence>
<comment type="similarity">
    <text evidence="2">Belongs to the XPF family.</text>
</comment>
<evidence type="ECO:0000256" key="2">
    <source>
        <dbReference type="ARBA" id="ARBA00010015"/>
    </source>
</evidence>
<feature type="region of interest" description="Disordered" evidence="11">
    <location>
        <begin position="632"/>
        <end position="676"/>
    </location>
</feature>
<feature type="region of interest" description="Disordered" evidence="11">
    <location>
        <begin position="905"/>
        <end position="942"/>
    </location>
</feature>
<evidence type="ECO:0000256" key="6">
    <source>
        <dbReference type="ARBA" id="ARBA00022801"/>
    </source>
</evidence>
<dbReference type="GO" id="GO:1901255">
    <property type="term" value="P:nucleotide-excision repair involved in interstrand cross-link repair"/>
    <property type="evidence" value="ECO:0007669"/>
    <property type="project" value="TreeGrafter"/>
</dbReference>
<dbReference type="InterPro" id="IPR006166">
    <property type="entry name" value="ERCC4_domain"/>
</dbReference>
<proteinExistence type="evidence at transcript level"/>
<dbReference type="SMART" id="SM00891">
    <property type="entry name" value="ERCC4"/>
    <property type="match status" value="1"/>
</dbReference>
<feature type="compositionally biased region" description="Basic and acidic residues" evidence="11">
    <location>
        <begin position="632"/>
        <end position="651"/>
    </location>
</feature>
<dbReference type="GO" id="GO:0000110">
    <property type="term" value="C:nucleotide-excision repair factor 1 complex"/>
    <property type="evidence" value="ECO:0007669"/>
    <property type="project" value="TreeGrafter"/>
</dbReference>
<evidence type="ECO:0000313" key="13">
    <source>
        <dbReference type="EMBL" id="CAB3243315.1"/>
    </source>
</evidence>
<dbReference type="InterPro" id="IPR047520">
    <property type="entry name" value="XPF_nuclease"/>
</dbReference>
<comment type="subcellular location">
    <subcellularLocation>
        <location evidence="1">Nucleus</location>
    </subcellularLocation>
</comment>
<keyword evidence="8" id="KW-0234">DNA repair</keyword>
<evidence type="ECO:0000256" key="1">
    <source>
        <dbReference type="ARBA" id="ARBA00004123"/>
    </source>
</evidence>
<dbReference type="FunFam" id="3.40.50.10130:FF:000002">
    <property type="entry name" value="DNA repair endonuclease XPF"/>
    <property type="match status" value="1"/>
</dbReference>
<keyword evidence="4 13" id="KW-0255">Endonuclease</keyword>
<dbReference type="InterPro" id="IPR027417">
    <property type="entry name" value="P-loop_NTPase"/>
</dbReference>
<evidence type="ECO:0000256" key="10">
    <source>
        <dbReference type="ARBA" id="ARBA00072370"/>
    </source>
</evidence>
<dbReference type="AlphaFoldDB" id="A0A6F9DC95"/>
<protein>
    <recommendedName>
        <fullName evidence="10">DNA repair endonuclease XPF</fullName>
    </recommendedName>
</protein>
<dbReference type="InterPro" id="IPR010994">
    <property type="entry name" value="RuvA_2-like"/>
</dbReference>
<dbReference type="Gene3D" id="3.40.50.10130">
    <property type="match status" value="1"/>
</dbReference>
<dbReference type="GO" id="GO:0000724">
    <property type="term" value="P:double-strand break repair via homologous recombination"/>
    <property type="evidence" value="ECO:0007669"/>
    <property type="project" value="TreeGrafter"/>
</dbReference>
<dbReference type="EMBL" id="LR784917">
    <property type="protein sequence ID" value="CAB3243315.1"/>
    <property type="molecule type" value="mRNA"/>
</dbReference>
<keyword evidence="9" id="KW-0539">Nucleus</keyword>
<evidence type="ECO:0000256" key="4">
    <source>
        <dbReference type="ARBA" id="ARBA00022759"/>
    </source>
</evidence>
<keyword evidence="3" id="KW-0540">Nuclease</keyword>
<accession>A0A6F9DC95</accession>
<name>A0A6F9DC95_9ASCI</name>
<dbReference type="GO" id="GO:0003697">
    <property type="term" value="F:single-stranded DNA binding"/>
    <property type="evidence" value="ECO:0007669"/>
    <property type="project" value="InterPro"/>
</dbReference>
<dbReference type="NCBIfam" id="TIGR00596">
    <property type="entry name" value="rad1"/>
    <property type="match status" value="1"/>
</dbReference>
<dbReference type="InterPro" id="IPR006167">
    <property type="entry name" value="XPF"/>
</dbReference>
<evidence type="ECO:0000256" key="8">
    <source>
        <dbReference type="ARBA" id="ARBA00023204"/>
    </source>
</evidence>
<organism evidence="13">
    <name type="scientific">Phallusia mammillata</name>
    <dbReference type="NCBI Taxonomy" id="59560"/>
    <lineage>
        <taxon>Eukaryota</taxon>
        <taxon>Metazoa</taxon>
        <taxon>Chordata</taxon>
        <taxon>Tunicata</taxon>
        <taxon>Ascidiacea</taxon>
        <taxon>Phlebobranchia</taxon>
        <taxon>Ascidiidae</taxon>
        <taxon>Phallusia</taxon>
    </lineage>
</organism>
<evidence type="ECO:0000256" key="7">
    <source>
        <dbReference type="ARBA" id="ARBA00023125"/>
    </source>
</evidence>
<dbReference type="PANTHER" id="PTHR10150">
    <property type="entry name" value="DNA REPAIR ENDONUCLEASE XPF"/>
    <property type="match status" value="1"/>
</dbReference>
<feature type="region of interest" description="Disordered" evidence="11">
    <location>
        <begin position="482"/>
        <end position="504"/>
    </location>
</feature>
<dbReference type="Gene3D" id="1.10.150.20">
    <property type="entry name" value="5' to 3' exonuclease, C-terminal subdomain"/>
    <property type="match status" value="1"/>
</dbReference>
<dbReference type="GO" id="GO:0000712">
    <property type="term" value="P:resolution of meiotic recombination intermediates"/>
    <property type="evidence" value="ECO:0007669"/>
    <property type="project" value="TreeGrafter"/>
</dbReference>
<dbReference type="GO" id="GO:0000014">
    <property type="term" value="F:single-stranded DNA endodeoxyribonuclease activity"/>
    <property type="evidence" value="ECO:0007669"/>
    <property type="project" value="TreeGrafter"/>
</dbReference>
<evidence type="ECO:0000256" key="5">
    <source>
        <dbReference type="ARBA" id="ARBA00022763"/>
    </source>
</evidence>
<dbReference type="SUPFAM" id="SSF47781">
    <property type="entry name" value="RuvA domain 2-like"/>
    <property type="match status" value="1"/>
</dbReference>
<feature type="domain" description="ERCC4" evidence="12">
    <location>
        <begin position="678"/>
        <end position="758"/>
    </location>
</feature>
<dbReference type="GO" id="GO:0003684">
    <property type="term" value="F:damaged DNA binding"/>
    <property type="evidence" value="ECO:0007669"/>
    <property type="project" value="TreeGrafter"/>
</dbReference>
<dbReference type="Gene3D" id="3.40.50.300">
    <property type="entry name" value="P-loop containing nucleotide triphosphate hydrolases"/>
    <property type="match status" value="1"/>
</dbReference>